<dbReference type="Gene3D" id="1.10.3720.10">
    <property type="entry name" value="MetI-like"/>
    <property type="match status" value="2"/>
</dbReference>
<evidence type="ECO:0000259" key="9">
    <source>
        <dbReference type="PROSITE" id="PS50928"/>
    </source>
</evidence>
<dbReference type="Proteomes" id="UP000238762">
    <property type="component" value="Unassembled WGS sequence"/>
</dbReference>
<evidence type="ECO:0000256" key="6">
    <source>
        <dbReference type="ARBA" id="ARBA00022989"/>
    </source>
</evidence>
<dbReference type="Pfam" id="PF00528">
    <property type="entry name" value="BPD_transp_1"/>
    <property type="match status" value="2"/>
</dbReference>
<evidence type="ECO:0000256" key="5">
    <source>
        <dbReference type="ARBA" id="ARBA00022692"/>
    </source>
</evidence>
<dbReference type="InterPro" id="IPR035906">
    <property type="entry name" value="MetI-like_sf"/>
</dbReference>
<dbReference type="AlphaFoldDB" id="A0A2T1C9W5"/>
<dbReference type="GO" id="GO:0005886">
    <property type="term" value="C:plasma membrane"/>
    <property type="evidence" value="ECO:0007669"/>
    <property type="project" value="UniProtKB-SubCell"/>
</dbReference>
<dbReference type="CDD" id="cd06261">
    <property type="entry name" value="TM_PBP2"/>
    <property type="match status" value="2"/>
</dbReference>
<evidence type="ECO:0000256" key="2">
    <source>
        <dbReference type="ARBA" id="ARBA00022448"/>
    </source>
</evidence>
<feature type="domain" description="ABC transmembrane type-1" evidence="9">
    <location>
        <begin position="343"/>
        <end position="533"/>
    </location>
</feature>
<keyword evidence="4" id="KW-0997">Cell inner membrane</keyword>
<reference evidence="10 11" key="1">
    <citation type="submission" date="2018-02" db="EMBL/GenBank/DDBJ databases">
        <authorList>
            <person name="Cohen D.B."/>
            <person name="Kent A.D."/>
        </authorList>
    </citation>
    <scope>NUCLEOTIDE SEQUENCE [LARGE SCALE GENOMIC DNA]</scope>
    <source>
        <strain evidence="10 11">CCAP 1448/3</strain>
    </source>
</reference>
<keyword evidence="3" id="KW-1003">Cell membrane</keyword>
<keyword evidence="11" id="KW-1185">Reference proteome</keyword>
<comment type="similarity">
    <text evidence="8">Belongs to the binding-protein-dependent transport system permease family.</text>
</comment>
<evidence type="ECO:0000256" key="8">
    <source>
        <dbReference type="RuleBase" id="RU363032"/>
    </source>
</evidence>
<dbReference type="PROSITE" id="PS50928">
    <property type="entry name" value="ABC_TM1"/>
    <property type="match status" value="2"/>
</dbReference>
<dbReference type="OrthoDB" id="9776648at2"/>
<keyword evidence="2 8" id="KW-0813">Transport</keyword>
<accession>A0A2T1C9W5</accession>
<dbReference type="PANTHER" id="PTHR43357:SF3">
    <property type="entry name" value="FE(3+)-TRANSPORT SYSTEM PERMEASE PROTEIN FBPB 2"/>
    <property type="match status" value="1"/>
</dbReference>
<dbReference type="InterPro" id="IPR000515">
    <property type="entry name" value="MetI-like"/>
</dbReference>
<dbReference type="GO" id="GO:0055085">
    <property type="term" value="P:transmembrane transport"/>
    <property type="evidence" value="ECO:0007669"/>
    <property type="project" value="InterPro"/>
</dbReference>
<feature type="transmembrane region" description="Helical" evidence="8">
    <location>
        <begin position="305"/>
        <end position="327"/>
    </location>
</feature>
<organism evidence="10 11">
    <name type="scientific">Merismopedia glauca CCAP 1448/3</name>
    <dbReference type="NCBI Taxonomy" id="1296344"/>
    <lineage>
        <taxon>Bacteria</taxon>
        <taxon>Bacillati</taxon>
        <taxon>Cyanobacteriota</taxon>
        <taxon>Cyanophyceae</taxon>
        <taxon>Synechococcales</taxon>
        <taxon>Merismopediaceae</taxon>
        <taxon>Merismopedia</taxon>
    </lineage>
</organism>
<evidence type="ECO:0000256" key="7">
    <source>
        <dbReference type="ARBA" id="ARBA00023136"/>
    </source>
</evidence>
<feature type="transmembrane region" description="Helical" evidence="8">
    <location>
        <begin position="383"/>
        <end position="402"/>
    </location>
</feature>
<evidence type="ECO:0000313" key="11">
    <source>
        <dbReference type="Proteomes" id="UP000238762"/>
    </source>
</evidence>
<protein>
    <submittedName>
        <fullName evidence="10">Iron ABC transporter permease</fullName>
    </submittedName>
</protein>
<evidence type="ECO:0000256" key="4">
    <source>
        <dbReference type="ARBA" id="ARBA00022519"/>
    </source>
</evidence>
<keyword evidence="6 8" id="KW-1133">Transmembrane helix</keyword>
<feature type="transmembrane region" description="Helical" evidence="8">
    <location>
        <begin position="243"/>
        <end position="262"/>
    </location>
</feature>
<comment type="caution">
    <text evidence="10">The sequence shown here is derived from an EMBL/GenBank/DDBJ whole genome shotgun (WGS) entry which is preliminary data.</text>
</comment>
<feature type="transmembrane region" description="Helical" evidence="8">
    <location>
        <begin position="58"/>
        <end position="84"/>
    </location>
</feature>
<feature type="transmembrane region" description="Helical" evidence="8">
    <location>
        <begin position="16"/>
        <end position="38"/>
    </location>
</feature>
<proteinExistence type="inferred from homology"/>
<dbReference type="SUPFAM" id="SSF161098">
    <property type="entry name" value="MetI-like"/>
    <property type="match status" value="2"/>
</dbReference>
<feature type="domain" description="ABC transmembrane type-1" evidence="9">
    <location>
        <begin position="61"/>
        <end position="261"/>
    </location>
</feature>
<feature type="transmembrane region" description="Helical" evidence="8">
    <location>
        <begin position="408"/>
        <end position="425"/>
    </location>
</feature>
<feature type="transmembrane region" description="Helical" evidence="8">
    <location>
        <begin position="96"/>
        <end position="122"/>
    </location>
</feature>
<keyword evidence="5 8" id="KW-0812">Transmembrane</keyword>
<feature type="transmembrane region" description="Helical" evidence="8">
    <location>
        <begin position="142"/>
        <end position="162"/>
    </location>
</feature>
<feature type="transmembrane region" description="Helical" evidence="8">
    <location>
        <begin position="347"/>
        <end position="371"/>
    </location>
</feature>
<sequence>MKISSLWSRKGNQPPWVLLVAAGIVAIAIALPLAYLVMRTASIESSELWELVSRRRTLQVLFNSAAMAVIVTLSCAAIAIPLAFLTLRTDLKWRRFWLIATTLPLAVPSYVGSFTLLSAFSPKGSLLQLLVEPLGVKELPSIYGWTGTILAMTLFTYPYLLLSVRAGLQGIDPALEEAARSLGKTPQQTFWQITLPQLRPALVGGGLLVALYSLRDFGTPSLMQFDAFTRIIYLQYRGSFDRHAAAASALMLVGLILLILWLENRVRTRAKYYSRGSGRFNQGSLRQSHSPHLVKLGFWQLPAQIFCTLVVSLSLVLPIGVTLFWLLRGWSNTEILPSLLPAVLNSVWASGIAALVAILFALPVAILSIRFPSRLSAILERTAYLGFGLPGIVVALSLVFFGANYVPWLYQTIPMLVFAYLVLFLPQAIGTLRSSLLQINPQLEESARILGKSQWSSFCQITLPLLRPGAIAGAMLVFLTAIKELPANLLLAPIGFETLAVQIWKATENVAFADAAAASLTILLVSLGSTLLLLSQEEGRGRDEVRSQKSEVRS</sequence>
<reference evidence="10 11" key="2">
    <citation type="submission" date="2018-03" db="EMBL/GenBank/DDBJ databases">
        <title>The ancient ancestry and fast evolution of plastids.</title>
        <authorList>
            <person name="Moore K.R."/>
            <person name="Magnabosco C."/>
            <person name="Momper L."/>
            <person name="Gold D.A."/>
            <person name="Bosak T."/>
            <person name="Fournier G.P."/>
        </authorList>
    </citation>
    <scope>NUCLEOTIDE SEQUENCE [LARGE SCALE GENOMIC DNA]</scope>
    <source>
        <strain evidence="10 11">CCAP 1448/3</strain>
    </source>
</reference>
<dbReference type="EMBL" id="PVWJ01000004">
    <property type="protein sequence ID" value="PSB05060.1"/>
    <property type="molecule type" value="Genomic_DNA"/>
</dbReference>
<name>A0A2T1C9W5_9CYAN</name>
<evidence type="ECO:0000256" key="1">
    <source>
        <dbReference type="ARBA" id="ARBA00004429"/>
    </source>
</evidence>
<evidence type="ECO:0000256" key="3">
    <source>
        <dbReference type="ARBA" id="ARBA00022475"/>
    </source>
</evidence>
<evidence type="ECO:0000313" key="10">
    <source>
        <dbReference type="EMBL" id="PSB05060.1"/>
    </source>
</evidence>
<feature type="transmembrane region" description="Helical" evidence="8">
    <location>
        <begin position="510"/>
        <end position="534"/>
    </location>
</feature>
<gene>
    <name evidence="10" type="ORF">C7B64_01330</name>
</gene>
<keyword evidence="7 8" id="KW-0472">Membrane</keyword>
<comment type="subcellular location">
    <subcellularLocation>
        <location evidence="1">Cell inner membrane</location>
        <topology evidence="1">Multi-pass membrane protein</topology>
    </subcellularLocation>
    <subcellularLocation>
        <location evidence="8">Cell membrane</location>
        <topology evidence="8">Multi-pass membrane protein</topology>
    </subcellularLocation>
</comment>
<dbReference type="PANTHER" id="PTHR43357">
    <property type="entry name" value="INNER MEMBRANE ABC TRANSPORTER PERMEASE PROTEIN YDCV"/>
    <property type="match status" value="1"/>
</dbReference>